<feature type="compositionally biased region" description="Gly residues" evidence="3">
    <location>
        <begin position="188"/>
        <end position="198"/>
    </location>
</feature>
<dbReference type="AlphaFoldDB" id="B5H135"/>
<dbReference type="KEGG" id="sclf:BB341_29930"/>
<organism evidence="4 5">
    <name type="scientific">Streptomyces clavuligerus</name>
    <dbReference type="NCBI Taxonomy" id="1901"/>
    <lineage>
        <taxon>Bacteria</taxon>
        <taxon>Bacillati</taxon>
        <taxon>Actinomycetota</taxon>
        <taxon>Actinomycetes</taxon>
        <taxon>Kitasatosporales</taxon>
        <taxon>Streptomycetaceae</taxon>
        <taxon>Streptomyces</taxon>
    </lineage>
</organism>
<dbReference type="GO" id="GO:0010333">
    <property type="term" value="F:terpene synthase activity"/>
    <property type="evidence" value="ECO:0007669"/>
    <property type="project" value="InterPro"/>
</dbReference>
<reference evidence="4 5" key="1">
    <citation type="journal article" date="2010" name="Genome Biol. Evol.">
        <title>The sequence of a 1.8-mb bacterial linear plasmid reveals a rich evolutionary reservoir of secondary metabolic pathways.</title>
        <authorList>
            <person name="Medema M.H."/>
            <person name="Trefzer A."/>
            <person name="Kovalchuk A."/>
            <person name="van den Berg M."/>
            <person name="Mueller U."/>
            <person name="Heijne W."/>
            <person name="Wu L."/>
            <person name="Alam M.T."/>
            <person name="Ronning C.M."/>
            <person name="Nierman W.C."/>
            <person name="Bovenberg R.A.L."/>
            <person name="Breitling R."/>
            <person name="Takano E."/>
        </authorList>
    </citation>
    <scope>NUCLEOTIDE SEQUENCE [LARGE SCALE GENOMIC DNA]</scope>
    <source>
        <strain evidence="5">ATCC 27064 / DSM 738 / JCM 4710 / NBRC 13307 / NCIMB 12785 / NRRL 3585 / VKM Ac-602</strain>
        <plasmid evidence="4">pSCL4</plasmid>
    </source>
</reference>
<dbReference type="Gene3D" id="1.10.600.10">
    <property type="entry name" value="Farnesyl Diphosphate Synthase"/>
    <property type="match status" value="1"/>
</dbReference>
<dbReference type="PANTHER" id="PTHR35201">
    <property type="entry name" value="TERPENE SYNTHASE"/>
    <property type="match status" value="1"/>
</dbReference>
<evidence type="ECO:0000256" key="2">
    <source>
        <dbReference type="RuleBase" id="RU366034"/>
    </source>
</evidence>
<keyword evidence="4" id="KW-0614">Plasmid</keyword>
<evidence type="ECO:0000256" key="1">
    <source>
        <dbReference type="ARBA" id="ARBA00023239"/>
    </source>
</evidence>
<geneLocation type="plasmid" evidence="4 5">
    <name>pSCL4</name>
</geneLocation>
<dbReference type="eggNOG" id="ENOG50344VS">
    <property type="taxonomic scope" value="Bacteria"/>
</dbReference>
<proteinExistence type="inferred from homology"/>
<dbReference type="Proteomes" id="UP000002357">
    <property type="component" value="Plasmid pSCL4"/>
</dbReference>
<keyword evidence="1 2" id="KW-0456">Lyase</keyword>
<evidence type="ECO:0000313" key="4">
    <source>
        <dbReference type="EMBL" id="EFG04655.2"/>
    </source>
</evidence>
<feature type="compositionally biased region" description="Low complexity" evidence="3">
    <location>
        <begin position="175"/>
        <end position="187"/>
    </location>
</feature>
<dbReference type="EC" id="4.2.3.-" evidence="2"/>
<dbReference type="PANTHER" id="PTHR35201:SF4">
    <property type="entry name" value="BETA-PINACENE SYNTHASE-RELATED"/>
    <property type="match status" value="1"/>
</dbReference>
<keyword evidence="2" id="KW-0460">Magnesium</keyword>
<keyword evidence="5" id="KW-1185">Reference proteome</keyword>
<evidence type="ECO:0000313" key="5">
    <source>
        <dbReference type="Proteomes" id="UP000002357"/>
    </source>
</evidence>
<dbReference type="InterPro" id="IPR034686">
    <property type="entry name" value="Terpene_cyclase-like_2"/>
</dbReference>
<sequence length="459" mass="49816">MRGAGPGSVRFSSLFSGLQRSSAFFSALRESSAFDVRHRRQRVSHEQRVPSVAARYGGTAVHSEDSGPEDVMVLRVPELGRRLRPPRLHPATPAVVGQRVPWLRDALADIEFPGGTPEDFLRQDVHHWSVYCLPTARADRIADLSNIHELAFAMDDMLESVHDTDADADVHTASDLDPASGSASNPGSGSGSGFGSGFGRAARRERVEPLARALERALAGLPPTGPVPSYLRAADGCFRTLRETGPAPWYRRFGEAVLSWFHGAVKESSMMATGRLTGFEETLDSRIDTAGGFFIATSIEYGLGIDLTDAIAAGPELGEVERAAWVHGVLVNDLFSYRKEHFGEAGRAPDGRAPDGRANTLRVLADEYACSLQEAVDLLVEHVDAAEARFLELRADVLGAPLGARPGVREYLDALELVLPGNIVWSRTSRRYHGTGCPWTGTARTAMALHPDRTVFTPW</sequence>
<evidence type="ECO:0000256" key="3">
    <source>
        <dbReference type="SAM" id="MobiDB-lite"/>
    </source>
</evidence>
<gene>
    <name evidence="4" type="ORF">SCLAV_p1169</name>
</gene>
<dbReference type="SFLD" id="SFLDS00005">
    <property type="entry name" value="Isoprenoid_Synthase_Type_I"/>
    <property type="match status" value="1"/>
</dbReference>
<accession>B5H135</accession>
<protein>
    <recommendedName>
        <fullName evidence="2">Terpene synthase</fullName>
        <ecNumber evidence="2">4.2.3.-</ecNumber>
    </recommendedName>
</protein>
<comment type="cofactor">
    <cofactor evidence="2">
        <name>Mg(2+)</name>
        <dbReference type="ChEBI" id="CHEBI:18420"/>
    </cofactor>
</comment>
<dbReference type="InterPro" id="IPR008949">
    <property type="entry name" value="Isoprenoid_synthase_dom_sf"/>
</dbReference>
<dbReference type="SFLD" id="SFLDG01020">
    <property type="entry name" value="Terpene_Cyclase_Like_2"/>
    <property type="match status" value="1"/>
</dbReference>
<dbReference type="OrthoDB" id="4183143at2"/>
<name>B5H135_STRCL</name>
<feature type="region of interest" description="Disordered" evidence="3">
    <location>
        <begin position="171"/>
        <end position="199"/>
    </location>
</feature>
<dbReference type="EMBL" id="CM000914">
    <property type="protein sequence ID" value="EFG04655.2"/>
    <property type="molecule type" value="Genomic_DNA"/>
</dbReference>
<keyword evidence="2" id="KW-0479">Metal-binding</keyword>
<dbReference type="Pfam" id="PF19086">
    <property type="entry name" value="Terpene_syn_C_2"/>
    <property type="match status" value="1"/>
</dbReference>
<comment type="similarity">
    <text evidence="2">Belongs to the terpene synthase family.</text>
</comment>
<dbReference type="SUPFAM" id="SSF48576">
    <property type="entry name" value="Terpenoid synthases"/>
    <property type="match status" value="1"/>
</dbReference>
<dbReference type="GO" id="GO:0046872">
    <property type="term" value="F:metal ion binding"/>
    <property type="evidence" value="ECO:0007669"/>
    <property type="project" value="UniProtKB-KW"/>
</dbReference>